<evidence type="ECO:0000313" key="2">
    <source>
        <dbReference type="EMBL" id="CAG6638722.1"/>
    </source>
</evidence>
<keyword evidence="1" id="KW-0812">Transmembrane</keyword>
<evidence type="ECO:0000256" key="1">
    <source>
        <dbReference type="SAM" id="Phobius"/>
    </source>
</evidence>
<keyword evidence="1" id="KW-0472">Membrane</keyword>
<dbReference type="EMBL" id="HBUF01103676">
    <property type="protein sequence ID" value="CAG6638722.1"/>
    <property type="molecule type" value="Transcribed_RNA"/>
</dbReference>
<sequence>MYLPIGNTRVQKYVKQVGIRTPFMSGYYEHTQYSHFTLLNFTTLRTQITDLLSCKSTTLASLLMFYTIFSPDHYSTGHFTPIFFVLFSIQLHAYLHTYILLTETYSFVLKH</sequence>
<protein>
    <submittedName>
        <fullName evidence="2">Uncharacterized protein</fullName>
    </submittedName>
</protein>
<feature type="transmembrane region" description="Helical" evidence="1">
    <location>
        <begin position="51"/>
        <end position="69"/>
    </location>
</feature>
<proteinExistence type="predicted"/>
<keyword evidence="1" id="KW-1133">Transmembrane helix</keyword>
<name>A0A8D8QVZ6_9HEMI</name>
<organism evidence="2">
    <name type="scientific">Cacopsylla melanoneura</name>
    <dbReference type="NCBI Taxonomy" id="428564"/>
    <lineage>
        <taxon>Eukaryota</taxon>
        <taxon>Metazoa</taxon>
        <taxon>Ecdysozoa</taxon>
        <taxon>Arthropoda</taxon>
        <taxon>Hexapoda</taxon>
        <taxon>Insecta</taxon>
        <taxon>Pterygota</taxon>
        <taxon>Neoptera</taxon>
        <taxon>Paraneoptera</taxon>
        <taxon>Hemiptera</taxon>
        <taxon>Sternorrhyncha</taxon>
        <taxon>Psylloidea</taxon>
        <taxon>Psyllidae</taxon>
        <taxon>Psyllinae</taxon>
        <taxon>Cacopsylla</taxon>
    </lineage>
</organism>
<feature type="transmembrane region" description="Helical" evidence="1">
    <location>
        <begin position="81"/>
        <end position="101"/>
    </location>
</feature>
<accession>A0A8D8QVZ6</accession>
<dbReference type="AlphaFoldDB" id="A0A8D8QVZ6"/>
<reference evidence="2" key="1">
    <citation type="submission" date="2021-05" db="EMBL/GenBank/DDBJ databases">
        <authorList>
            <person name="Alioto T."/>
            <person name="Alioto T."/>
            <person name="Gomez Garrido J."/>
        </authorList>
    </citation>
    <scope>NUCLEOTIDE SEQUENCE</scope>
</reference>